<gene>
    <name evidence="2" type="ORF">E1288_30275</name>
</gene>
<feature type="region of interest" description="Disordered" evidence="1">
    <location>
        <begin position="1"/>
        <end position="78"/>
    </location>
</feature>
<protein>
    <submittedName>
        <fullName evidence="2">WXG100 family type VII secretion target</fullName>
    </submittedName>
</protein>
<proteinExistence type="predicted"/>
<keyword evidence="3" id="KW-1185">Reference proteome</keyword>
<name>A0A4R4YCG9_9PSEU</name>
<reference evidence="2 3" key="1">
    <citation type="submission" date="2019-03" db="EMBL/GenBank/DDBJ databases">
        <title>Draft genome sequences of novel Actinobacteria.</title>
        <authorList>
            <person name="Sahin N."/>
            <person name="Ay H."/>
            <person name="Saygin H."/>
        </authorList>
    </citation>
    <scope>NUCLEOTIDE SEQUENCE [LARGE SCALE GENOMIC DNA]</scope>
    <source>
        <strain evidence="2 3">7K502</strain>
    </source>
</reference>
<evidence type="ECO:0000313" key="3">
    <source>
        <dbReference type="Proteomes" id="UP000294947"/>
    </source>
</evidence>
<dbReference type="EMBL" id="SMKW01000050">
    <property type="protein sequence ID" value="TDD42216.1"/>
    <property type="molecule type" value="Genomic_DNA"/>
</dbReference>
<dbReference type="InterPro" id="IPR036689">
    <property type="entry name" value="ESAT-6-like_sf"/>
</dbReference>
<sequence>MGPPVPDGGERAPRDGAGDPRCQHQVPVAGPGNRGAGPPGRNAGRRSGGSRGALRDEPLPQLAGRTGPRSTEGRTPVDDEIQYQYAALRAGVDKMRGATKALSQKIDDLKNQTGNLLQSWDAQASQTYQTKAGNISAAFTAMNETLNGVTSAVDTGQDNMRQIDGKLASSFD</sequence>
<dbReference type="Proteomes" id="UP000294947">
    <property type="component" value="Unassembled WGS sequence"/>
</dbReference>
<accession>A0A4R4YCG9</accession>
<evidence type="ECO:0000313" key="2">
    <source>
        <dbReference type="EMBL" id="TDD42216.1"/>
    </source>
</evidence>
<dbReference type="InterPro" id="IPR010310">
    <property type="entry name" value="T7SS_ESAT-6-like"/>
</dbReference>
<organism evidence="2 3">
    <name type="scientific">Saccharopolyspora elongata</name>
    <dbReference type="NCBI Taxonomy" id="2530387"/>
    <lineage>
        <taxon>Bacteria</taxon>
        <taxon>Bacillati</taxon>
        <taxon>Actinomycetota</taxon>
        <taxon>Actinomycetes</taxon>
        <taxon>Pseudonocardiales</taxon>
        <taxon>Pseudonocardiaceae</taxon>
        <taxon>Saccharopolyspora</taxon>
    </lineage>
</organism>
<dbReference type="Gene3D" id="1.10.287.1060">
    <property type="entry name" value="ESAT-6-like"/>
    <property type="match status" value="1"/>
</dbReference>
<evidence type="ECO:0000256" key="1">
    <source>
        <dbReference type="SAM" id="MobiDB-lite"/>
    </source>
</evidence>
<feature type="compositionally biased region" description="Basic and acidic residues" evidence="1">
    <location>
        <begin position="8"/>
        <end position="22"/>
    </location>
</feature>
<dbReference type="Pfam" id="PF06013">
    <property type="entry name" value="WXG100"/>
    <property type="match status" value="1"/>
</dbReference>
<dbReference type="OrthoDB" id="5190861at2"/>
<dbReference type="SUPFAM" id="SSF140453">
    <property type="entry name" value="EsxAB dimer-like"/>
    <property type="match status" value="1"/>
</dbReference>
<dbReference type="AlphaFoldDB" id="A0A4R4YCG9"/>
<comment type="caution">
    <text evidence="2">The sequence shown here is derived from an EMBL/GenBank/DDBJ whole genome shotgun (WGS) entry which is preliminary data.</text>
</comment>